<keyword evidence="3" id="KW-1185">Reference proteome</keyword>
<feature type="compositionally biased region" description="Basic and acidic residues" evidence="1">
    <location>
        <begin position="40"/>
        <end position="52"/>
    </location>
</feature>
<comment type="caution">
    <text evidence="2">The sequence shown here is derived from an EMBL/GenBank/DDBJ whole genome shotgun (WGS) entry which is preliminary data.</text>
</comment>
<proteinExistence type="predicted"/>
<accession>A0AA39ERD8</accession>
<organism evidence="2 3">
    <name type="scientific">Microctonus hyperodae</name>
    <name type="common">Parasitoid wasp</name>
    <dbReference type="NCBI Taxonomy" id="165561"/>
    <lineage>
        <taxon>Eukaryota</taxon>
        <taxon>Metazoa</taxon>
        <taxon>Ecdysozoa</taxon>
        <taxon>Arthropoda</taxon>
        <taxon>Hexapoda</taxon>
        <taxon>Insecta</taxon>
        <taxon>Pterygota</taxon>
        <taxon>Neoptera</taxon>
        <taxon>Endopterygota</taxon>
        <taxon>Hymenoptera</taxon>
        <taxon>Apocrita</taxon>
        <taxon>Ichneumonoidea</taxon>
        <taxon>Braconidae</taxon>
        <taxon>Euphorinae</taxon>
        <taxon>Microctonus</taxon>
    </lineage>
</organism>
<evidence type="ECO:0008006" key="4">
    <source>
        <dbReference type="Google" id="ProtNLM"/>
    </source>
</evidence>
<name>A0AA39ERD8_MICHY</name>
<dbReference type="EMBL" id="JAQQBR010003324">
    <property type="protein sequence ID" value="KAK0156737.1"/>
    <property type="molecule type" value="Genomic_DNA"/>
</dbReference>
<evidence type="ECO:0000256" key="1">
    <source>
        <dbReference type="SAM" id="MobiDB-lite"/>
    </source>
</evidence>
<feature type="non-terminal residue" evidence="2">
    <location>
        <position position="1"/>
    </location>
</feature>
<feature type="compositionally biased region" description="Basic and acidic residues" evidence="1">
    <location>
        <begin position="77"/>
        <end position="89"/>
    </location>
</feature>
<dbReference type="Proteomes" id="UP001168972">
    <property type="component" value="Unassembled WGS sequence"/>
</dbReference>
<gene>
    <name evidence="2" type="ORF">PV327_011669</name>
</gene>
<feature type="compositionally biased region" description="Basic and acidic residues" evidence="1">
    <location>
        <begin position="98"/>
        <end position="109"/>
    </location>
</feature>
<feature type="compositionally biased region" description="Basic and acidic residues" evidence="1">
    <location>
        <begin position="117"/>
        <end position="127"/>
    </location>
</feature>
<sequence>SKFDVITDHSSLKWLKNLQNPSGRLASARCIIPDVWGRSKRADGDGRREAFRSTDQLLQVPEDVEADERTRSRKRTGHTDSPSRQRSLSDDGNGNESEEGRLGPRKEENSGGVGAGESRRAKANGEL</sequence>
<dbReference type="AlphaFoldDB" id="A0AA39ERD8"/>
<evidence type="ECO:0000313" key="3">
    <source>
        <dbReference type="Proteomes" id="UP001168972"/>
    </source>
</evidence>
<evidence type="ECO:0000313" key="2">
    <source>
        <dbReference type="EMBL" id="KAK0156737.1"/>
    </source>
</evidence>
<reference evidence="2" key="2">
    <citation type="submission" date="2023-03" db="EMBL/GenBank/DDBJ databases">
        <authorList>
            <person name="Inwood S.N."/>
            <person name="Skelly J.G."/>
            <person name="Guhlin J."/>
            <person name="Harrop T.W.R."/>
            <person name="Goldson S.G."/>
            <person name="Dearden P.K."/>
        </authorList>
    </citation>
    <scope>NUCLEOTIDE SEQUENCE</scope>
    <source>
        <strain evidence="2">Lincoln</strain>
        <tissue evidence="2">Whole body</tissue>
    </source>
</reference>
<protein>
    <recommendedName>
        <fullName evidence="4">Reverse transcriptase RNase H-like domain-containing protein</fullName>
    </recommendedName>
</protein>
<feature type="region of interest" description="Disordered" evidence="1">
    <location>
        <begin position="38"/>
        <end position="127"/>
    </location>
</feature>
<reference evidence="2" key="1">
    <citation type="journal article" date="2023" name="bioRxiv">
        <title>Scaffold-level genome assemblies of two parasitoid biocontrol wasps reveal the parthenogenesis mechanism and an associated novel virus.</title>
        <authorList>
            <person name="Inwood S."/>
            <person name="Skelly J."/>
            <person name="Guhlin J."/>
            <person name="Harrop T."/>
            <person name="Goldson S."/>
            <person name="Dearden P."/>
        </authorList>
    </citation>
    <scope>NUCLEOTIDE SEQUENCE</scope>
    <source>
        <strain evidence="2">Lincoln</strain>
        <tissue evidence="2">Whole body</tissue>
    </source>
</reference>